<proteinExistence type="predicted"/>
<evidence type="ECO:0000256" key="1">
    <source>
        <dbReference type="SAM" id="MobiDB-lite"/>
    </source>
</evidence>
<dbReference type="AlphaFoldDB" id="A0A2S9K927"/>
<name>A0A2S9K927_9BURK</name>
<dbReference type="RefSeq" id="WP_105746949.1">
    <property type="nucleotide sequence ID" value="NZ_PVLQ01000008.1"/>
</dbReference>
<feature type="compositionally biased region" description="Acidic residues" evidence="1">
    <location>
        <begin position="175"/>
        <end position="184"/>
    </location>
</feature>
<protein>
    <recommendedName>
        <fullName evidence="2">HTH cro/C1-type domain-containing protein</fullName>
    </recommendedName>
</protein>
<accession>A0A2S9K927</accession>
<dbReference type="PROSITE" id="PS50943">
    <property type="entry name" value="HTH_CROC1"/>
    <property type="match status" value="1"/>
</dbReference>
<dbReference type="InterPro" id="IPR010982">
    <property type="entry name" value="Lambda_DNA-bd_dom_sf"/>
</dbReference>
<dbReference type="Proteomes" id="UP000238589">
    <property type="component" value="Unassembled WGS sequence"/>
</dbReference>
<evidence type="ECO:0000313" key="3">
    <source>
        <dbReference type="EMBL" id="PRD66966.1"/>
    </source>
</evidence>
<dbReference type="GO" id="GO:0003677">
    <property type="term" value="F:DNA binding"/>
    <property type="evidence" value="ECO:0007669"/>
    <property type="project" value="InterPro"/>
</dbReference>
<evidence type="ECO:0000313" key="4">
    <source>
        <dbReference type="Proteomes" id="UP000238589"/>
    </source>
</evidence>
<keyword evidence="4" id="KW-1185">Reference proteome</keyword>
<dbReference type="OrthoDB" id="8963209at2"/>
<feature type="region of interest" description="Disordered" evidence="1">
    <location>
        <begin position="169"/>
        <end position="194"/>
    </location>
</feature>
<dbReference type="SUPFAM" id="SSF47413">
    <property type="entry name" value="lambda repressor-like DNA-binding domains"/>
    <property type="match status" value="1"/>
</dbReference>
<dbReference type="EMBL" id="PVLQ01000008">
    <property type="protein sequence ID" value="PRD66966.1"/>
    <property type="molecule type" value="Genomic_DNA"/>
</dbReference>
<evidence type="ECO:0000259" key="2">
    <source>
        <dbReference type="PROSITE" id="PS50943"/>
    </source>
</evidence>
<gene>
    <name evidence="3" type="ORF">C6P64_02220</name>
</gene>
<reference evidence="3 4" key="1">
    <citation type="submission" date="2018-03" db="EMBL/GenBank/DDBJ databases">
        <title>Comparative genomics illustrates the genes involved in a hyperalkaliphilic mechanisms of Serpentinomonas isolated from highly-alkaline calcium-rich serpentinized springs.</title>
        <authorList>
            <person name="Suzuki S."/>
            <person name="Ishii S."/>
            <person name="Walworth N."/>
            <person name="Bird L."/>
            <person name="Kuenen J.G."/>
            <person name="Nealson K.H."/>
        </authorList>
    </citation>
    <scope>NUCLEOTIDE SEQUENCE [LARGE SCALE GENOMIC DNA]</scope>
    <source>
        <strain evidence="3 4">P1</strain>
    </source>
</reference>
<comment type="caution">
    <text evidence="3">The sequence shown here is derived from an EMBL/GenBank/DDBJ whole genome shotgun (WGS) entry which is preliminary data.</text>
</comment>
<dbReference type="InterPro" id="IPR001387">
    <property type="entry name" value="Cro/C1-type_HTH"/>
</dbReference>
<feature type="domain" description="HTH cro/C1-type" evidence="2">
    <location>
        <begin position="22"/>
        <end position="67"/>
    </location>
</feature>
<sequence length="194" mass="20901">MNHDQDTQDLLTLYPALGQPCTQQELADLVGVTQSAISRHITAGHIPRTGTALEQLRAYLAHLTAEATRQTGDGLLSLPAERAALARAQREAVEMKNEAMRGKYAPAVLLREVLAMVSAPMAAHIDQLAGQIDQAAPDLPESARAVVLAVIASARAEWIRATSELVDHSLSEHQDDQDDQDDGLLDGGNQKDEQ</sequence>
<organism evidence="3 4">
    <name type="scientific">Malikia granosa</name>
    <dbReference type="NCBI Taxonomy" id="263067"/>
    <lineage>
        <taxon>Bacteria</taxon>
        <taxon>Pseudomonadati</taxon>
        <taxon>Pseudomonadota</taxon>
        <taxon>Betaproteobacteria</taxon>
        <taxon>Burkholderiales</taxon>
        <taxon>Comamonadaceae</taxon>
        <taxon>Malikia</taxon>
    </lineage>
</organism>